<feature type="transmembrane region" description="Helical" evidence="3">
    <location>
        <begin position="82"/>
        <end position="103"/>
    </location>
</feature>
<dbReference type="SUPFAM" id="SSF57630">
    <property type="entry name" value="GLA-domain"/>
    <property type="match status" value="1"/>
</dbReference>
<keyword evidence="1" id="KW-1015">Disulfide bond</keyword>
<dbReference type="PROSITE" id="PS00011">
    <property type="entry name" value="GLA_1"/>
    <property type="match status" value="1"/>
</dbReference>
<evidence type="ECO:0000256" key="3">
    <source>
        <dbReference type="SAM" id="Phobius"/>
    </source>
</evidence>
<dbReference type="InterPro" id="IPR050442">
    <property type="entry name" value="Peptidase_S1_coag_factors"/>
</dbReference>
<dbReference type="InterPro" id="IPR000294">
    <property type="entry name" value="GLA_domain"/>
</dbReference>
<keyword evidence="3" id="KW-0812">Transmembrane</keyword>
<dbReference type="Proteomes" id="UP000261540">
    <property type="component" value="Unplaced"/>
</dbReference>
<evidence type="ECO:0000313" key="5">
    <source>
        <dbReference type="Ensembl" id="ENSPKIP00000024879.1"/>
    </source>
</evidence>
<dbReference type="GeneTree" id="ENSGT00940000158538"/>
<dbReference type="OrthoDB" id="9379732at2759"/>
<dbReference type="FunFam" id="4.10.740.10:FF:000001">
    <property type="entry name" value="vitamin K-dependent protein S"/>
    <property type="match status" value="1"/>
</dbReference>
<feature type="region of interest" description="Disordered" evidence="2">
    <location>
        <begin position="113"/>
        <end position="194"/>
    </location>
</feature>
<dbReference type="InterPro" id="IPR035972">
    <property type="entry name" value="GLA-like_dom_SF"/>
</dbReference>
<keyword evidence="6" id="KW-1185">Reference proteome</keyword>
<protein>
    <submittedName>
        <fullName evidence="5">Proline rich Gla (G-carboxyglutamic acid) 1</fullName>
    </submittedName>
</protein>
<dbReference type="PRINTS" id="PR00001">
    <property type="entry name" value="GLABLOOD"/>
</dbReference>
<organism evidence="5 6">
    <name type="scientific">Paramormyrops kingsleyae</name>
    <dbReference type="NCBI Taxonomy" id="1676925"/>
    <lineage>
        <taxon>Eukaryota</taxon>
        <taxon>Metazoa</taxon>
        <taxon>Chordata</taxon>
        <taxon>Craniata</taxon>
        <taxon>Vertebrata</taxon>
        <taxon>Euteleostomi</taxon>
        <taxon>Actinopterygii</taxon>
        <taxon>Neopterygii</taxon>
        <taxon>Teleostei</taxon>
        <taxon>Osteoglossocephala</taxon>
        <taxon>Osteoglossomorpha</taxon>
        <taxon>Osteoglossiformes</taxon>
        <taxon>Mormyridae</taxon>
        <taxon>Paramormyrops</taxon>
    </lineage>
</organism>
<dbReference type="RefSeq" id="XP_023670621.1">
    <property type="nucleotide sequence ID" value="XM_023814853.2"/>
</dbReference>
<reference evidence="5" key="1">
    <citation type="submission" date="2025-05" db="UniProtKB">
        <authorList>
            <consortium name="Ensembl"/>
        </authorList>
    </citation>
    <scope>IDENTIFICATION</scope>
</reference>
<dbReference type="PROSITE" id="PS50998">
    <property type="entry name" value="GLA_2"/>
    <property type="match status" value="1"/>
</dbReference>
<dbReference type="InterPro" id="IPR017857">
    <property type="entry name" value="Coagulation_fac-like_Gla_dom"/>
</dbReference>
<dbReference type="CTD" id="5638"/>
<feature type="compositionally biased region" description="Pro residues" evidence="2">
    <location>
        <begin position="146"/>
        <end position="161"/>
    </location>
</feature>
<dbReference type="GeneID" id="111845438"/>
<dbReference type="KEGG" id="pki:111845438"/>
<accession>A0A3B3S2B4</accession>
<keyword evidence="3" id="KW-1133">Transmembrane helix</keyword>
<sequence length="194" mass="21789">MANVFLSAETANGLLRRLPRANSLLEEIKQGNIQRECREEICSYEEAREAFENDDKTRRFWEEYVRESNGPGGLDVSGIQSLYLILPLVVGLLLVVVVMVAVWKCQSRKHLQRGSVHGNSQRDPNLSHVNLDPQNRGYQPELRPNLAPPPGQSSVGDPPPSYEEAVGQSDVRVHVEPPPQYEDIVSRSSEIHVK</sequence>
<dbReference type="Pfam" id="PF00594">
    <property type="entry name" value="Gla"/>
    <property type="match status" value="1"/>
</dbReference>
<dbReference type="PANTHER" id="PTHR24278">
    <property type="entry name" value="COAGULATION FACTOR"/>
    <property type="match status" value="1"/>
</dbReference>
<evidence type="ECO:0000259" key="4">
    <source>
        <dbReference type="PROSITE" id="PS50998"/>
    </source>
</evidence>
<dbReference type="Gene3D" id="4.10.740.10">
    <property type="entry name" value="Coagulation Factor IX"/>
    <property type="match status" value="1"/>
</dbReference>
<dbReference type="AlphaFoldDB" id="A0A3B3S2B4"/>
<evidence type="ECO:0000313" key="6">
    <source>
        <dbReference type="Proteomes" id="UP000261540"/>
    </source>
</evidence>
<dbReference type="Ensembl" id="ENSPKIT00000005619.1">
    <property type="protein sequence ID" value="ENSPKIP00000024897.1"/>
    <property type="gene ID" value="ENSPKIG00000007962.1"/>
</dbReference>
<dbReference type="GO" id="GO:0005509">
    <property type="term" value="F:calcium ion binding"/>
    <property type="evidence" value="ECO:0007669"/>
    <property type="project" value="InterPro"/>
</dbReference>
<feature type="domain" description="Gla" evidence="4">
    <location>
        <begin position="20"/>
        <end position="66"/>
    </location>
</feature>
<dbReference type="Ensembl" id="ENSPKIT00000005600.1">
    <property type="protein sequence ID" value="ENSPKIP00000024879.1"/>
    <property type="gene ID" value="ENSPKIG00000007962.1"/>
</dbReference>
<dbReference type="Ensembl" id="ENSPKIT00000005607.1">
    <property type="protein sequence ID" value="ENSPKIP00000024886.1"/>
    <property type="gene ID" value="ENSPKIG00000007962.1"/>
</dbReference>
<dbReference type="RefSeq" id="XP_023670620.1">
    <property type="nucleotide sequence ID" value="XM_023814852.2"/>
</dbReference>
<keyword evidence="3" id="KW-0472">Membrane</keyword>
<dbReference type="GO" id="GO:0005615">
    <property type="term" value="C:extracellular space"/>
    <property type="evidence" value="ECO:0007669"/>
    <property type="project" value="TreeGrafter"/>
</dbReference>
<feature type="compositionally biased region" description="Polar residues" evidence="2">
    <location>
        <begin position="117"/>
        <end position="137"/>
    </location>
</feature>
<evidence type="ECO:0000256" key="1">
    <source>
        <dbReference type="ARBA" id="ARBA00023157"/>
    </source>
</evidence>
<evidence type="ECO:0000256" key="2">
    <source>
        <dbReference type="SAM" id="MobiDB-lite"/>
    </source>
</evidence>
<proteinExistence type="predicted"/>
<dbReference type="STRING" id="1676925.ENSPKIP00000024879"/>
<dbReference type="PANTHER" id="PTHR24278:SF37">
    <property type="entry name" value="TRANSMEMBRANE GAMMA-CARBOXYGLUTAMIC ACID PROTEIN 1"/>
    <property type="match status" value="1"/>
</dbReference>
<dbReference type="SMART" id="SM00069">
    <property type="entry name" value="GLA"/>
    <property type="match status" value="1"/>
</dbReference>
<name>A0A3B3S2B4_9TELE</name>